<reference evidence="2" key="1">
    <citation type="submission" date="2021-05" db="EMBL/GenBank/DDBJ databases">
        <authorList>
            <person name="Alioto T."/>
            <person name="Alioto T."/>
            <person name="Gomez Garrido J."/>
        </authorList>
    </citation>
    <scope>NUCLEOTIDE SEQUENCE</scope>
</reference>
<keyword evidence="1" id="KW-0732">Signal</keyword>
<proteinExistence type="predicted"/>
<sequence>MLPAILHQVTLLVQLYAGRVTQYGQRMCPVVAQVDIGTFLSQQHDELLDRSKGGAGGHLEQHHQRGLLLPHGVHVDRGQLQQRFGIGECFRIQSYVDWVLVLGLLNWFVFQRENRDEDRDELGTSLGGAQVAEELT</sequence>
<name>A0A8D8FQ63_CULPI</name>
<evidence type="ECO:0000256" key="1">
    <source>
        <dbReference type="SAM" id="SignalP"/>
    </source>
</evidence>
<organism evidence="2">
    <name type="scientific">Culex pipiens</name>
    <name type="common">House mosquito</name>
    <dbReference type="NCBI Taxonomy" id="7175"/>
    <lineage>
        <taxon>Eukaryota</taxon>
        <taxon>Metazoa</taxon>
        <taxon>Ecdysozoa</taxon>
        <taxon>Arthropoda</taxon>
        <taxon>Hexapoda</taxon>
        <taxon>Insecta</taxon>
        <taxon>Pterygota</taxon>
        <taxon>Neoptera</taxon>
        <taxon>Endopterygota</taxon>
        <taxon>Diptera</taxon>
        <taxon>Nematocera</taxon>
        <taxon>Culicoidea</taxon>
        <taxon>Culicidae</taxon>
        <taxon>Culicinae</taxon>
        <taxon>Culicini</taxon>
        <taxon>Culex</taxon>
        <taxon>Culex</taxon>
    </lineage>
</organism>
<feature type="chain" id="PRO_5034736236" evidence="1">
    <location>
        <begin position="18"/>
        <end position="136"/>
    </location>
</feature>
<evidence type="ECO:0000313" key="2">
    <source>
        <dbReference type="EMBL" id="CAG6479100.1"/>
    </source>
</evidence>
<feature type="signal peptide" evidence="1">
    <location>
        <begin position="1"/>
        <end position="17"/>
    </location>
</feature>
<dbReference type="AlphaFoldDB" id="A0A8D8FQ63"/>
<accession>A0A8D8FQ63</accession>
<dbReference type="EMBL" id="HBUE01084466">
    <property type="protein sequence ID" value="CAG6479100.1"/>
    <property type="molecule type" value="Transcribed_RNA"/>
</dbReference>
<protein>
    <submittedName>
        <fullName evidence="2">(northern house mosquito) hypothetical protein</fullName>
    </submittedName>
</protein>